<evidence type="ECO:0000313" key="2">
    <source>
        <dbReference type="Proteomes" id="UP000179324"/>
    </source>
</evidence>
<reference evidence="1 2" key="1">
    <citation type="journal article" date="2016" name="Nat. Commun.">
        <title>Thousands of microbial genomes shed light on interconnected biogeochemical processes in an aquifer system.</title>
        <authorList>
            <person name="Anantharaman K."/>
            <person name="Brown C.T."/>
            <person name="Hug L.A."/>
            <person name="Sharon I."/>
            <person name="Castelle C.J."/>
            <person name="Probst A.J."/>
            <person name="Thomas B.C."/>
            <person name="Singh A."/>
            <person name="Wilkins M.J."/>
            <person name="Karaoz U."/>
            <person name="Brodie E.L."/>
            <person name="Williams K.H."/>
            <person name="Hubbard S.S."/>
            <person name="Banfield J.F."/>
        </authorList>
    </citation>
    <scope>NUCLEOTIDE SEQUENCE [LARGE SCALE GENOMIC DNA]</scope>
</reference>
<proteinExistence type="predicted"/>
<evidence type="ECO:0000313" key="1">
    <source>
        <dbReference type="EMBL" id="OGG38988.1"/>
    </source>
</evidence>
<dbReference type="Proteomes" id="UP000179324">
    <property type="component" value="Unassembled WGS sequence"/>
</dbReference>
<dbReference type="AlphaFoldDB" id="A0A1F6BQ42"/>
<dbReference type="EMBL" id="MFKI01000020">
    <property type="protein sequence ID" value="OGG38988.1"/>
    <property type="molecule type" value="Genomic_DNA"/>
</dbReference>
<comment type="caution">
    <text evidence="1">The sequence shown here is derived from an EMBL/GenBank/DDBJ whole genome shotgun (WGS) entry which is preliminary data.</text>
</comment>
<organism evidence="1 2">
    <name type="scientific">Candidatus Jorgensenbacteria bacterium GWC1_48_12</name>
    <dbReference type="NCBI Taxonomy" id="1798469"/>
    <lineage>
        <taxon>Bacteria</taxon>
        <taxon>Candidatus Joergenseniibacteriota</taxon>
    </lineage>
</organism>
<gene>
    <name evidence="1" type="ORF">A2127_01430</name>
</gene>
<accession>A0A1F6BQ42</accession>
<sequence>MRQCAKCHKSYIKGGTRKLLRGHYNPTKTGKKKANLQWTRLLNSGLEGAPSKGKRVLVCVRCLKGLTKKAS</sequence>
<evidence type="ECO:0008006" key="3">
    <source>
        <dbReference type="Google" id="ProtNLM"/>
    </source>
</evidence>
<protein>
    <recommendedName>
        <fullName evidence="3">50S ribosomal protein L28</fullName>
    </recommendedName>
</protein>
<name>A0A1F6BQ42_9BACT</name>